<dbReference type="InterPro" id="IPR001173">
    <property type="entry name" value="Glyco_trans_2-like"/>
</dbReference>
<dbReference type="RefSeq" id="WP_309656432.1">
    <property type="nucleotide sequence ID" value="NZ_JARWAN010000017.1"/>
</dbReference>
<dbReference type="SUPFAM" id="SSF53448">
    <property type="entry name" value="Nucleotide-diphospho-sugar transferases"/>
    <property type="match status" value="1"/>
</dbReference>
<sequence>MAFFSVVIPVYNKVATLSDSLDCLYRQTFRDFEVIAVDHGSTDGSLKVLREHEKAGLLKLYQRSPPGLGGYAARNFGAEKASADWLVFFDGDGILLFDHLSCFAVAIAHYPDIALFINAYQKMKSQQRLPCIQRFSAGRMKRLEALTAFACCDFIHMNGACMRREWFLSLGGFPAGRYSCAGDAYFWLKALCELDEIHYNDTTTNLWLLEHSDNTQDKRHLINLHLGLDLLHDYASRLGSDERRQLRLAINRKVLSWAVEKSSSANQ</sequence>
<dbReference type="PANTHER" id="PTHR43685">
    <property type="entry name" value="GLYCOSYLTRANSFERASE"/>
    <property type="match status" value="1"/>
</dbReference>
<dbReference type="Gene3D" id="3.90.550.10">
    <property type="entry name" value="Spore Coat Polysaccharide Biosynthesis Protein SpsA, Chain A"/>
    <property type="match status" value="1"/>
</dbReference>
<feature type="domain" description="Glycosyltransferase 2-like" evidence="1">
    <location>
        <begin position="5"/>
        <end position="152"/>
    </location>
</feature>
<proteinExistence type="predicted"/>
<dbReference type="InterPro" id="IPR050834">
    <property type="entry name" value="Glycosyltransf_2"/>
</dbReference>
<accession>A0ABU1H5G8</accession>
<evidence type="ECO:0000259" key="1">
    <source>
        <dbReference type="Pfam" id="PF00535"/>
    </source>
</evidence>
<dbReference type="InterPro" id="IPR029044">
    <property type="entry name" value="Nucleotide-diphossugar_trans"/>
</dbReference>
<keyword evidence="3" id="KW-1185">Reference proteome</keyword>
<protein>
    <submittedName>
        <fullName evidence="2">Glycosyltransferase family A protein</fullName>
        <ecNumber evidence="2">2.4.-.-</ecNumber>
    </submittedName>
</protein>
<name>A0ABU1H5G8_9GAMM</name>
<dbReference type="Pfam" id="PF00535">
    <property type="entry name" value="Glycos_transf_2"/>
    <property type="match status" value="1"/>
</dbReference>
<dbReference type="EMBL" id="JARWAN010000017">
    <property type="protein sequence ID" value="MDR5899549.1"/>
    <property type="molecule type" value="Genomic_DNA"/>
</dbReference>
<comment type="caution">
    <text evidence="2">The sequence shown here is derived from an EMBL/GenBank/DDBJ whole genome shotgun (WGS) entry which is preliminary data.</text>
</comment>
<evidence type="ECO:0000313" key="2">
    <source>
        <dbReference type="EMBL" id="MDR5899549.1"/>
    </source>
</evidence>
<dbReference type="EC" id="2.4.-.-" evidence="2"/>
<dbReference type="GO" id="GO:0016757">
    <property type="term" value="F:glycosyltransferase activity"/>
    <property type="evidence" value="ECO:0007669"/>
    <property type="project" value="UniProtKB-KW"/>
</dbReference>
<organism evidence="2 3">
    <name type="scientific">Vreelandella vilamensis</name>
    <dbReference type="NCBI Taxonomy" id="531309"/>
    <lineage>
        <taxon>Bacteria</taxon>
        <taxon>Pseudomonadati</taxon>
        <taxon>Pseudomonadota</taxon>
        <taxon>Gammaproteobacteria</taxon>
        <taxon>Oceanospirillales</taxon>
        <taxon>Halomonadaceae</taxon>
        <taxon>Vreelandella</taxon>
    </lineage>
</organism>
<evidence type="ECO:0000313" key="3">
    <source>
        <dbReference type="Proteomes" id="UP001254564"/>
    </source>
</evidence>
<keyword evidence="2" id="KW-0328">Glycosyltransferase</keyword>
<reference evidence="2 3" key="1">
    <citation type="submission" date="2023-04" db="EMBL/GenBank/DDBJ databases">
        <title>A long-awaited taxogenomic arrangement of the family Halomonadaceae.</title>
        <authorList>
            <person name="De La Haba R."/>
            <person name="Chuvochina M."/>
            <person name="Wittouck S."/>
            <person name="Arahal D.R."/>
            <person name="Sanchez-Porro C."/>
            <person name="Hugenholtz P."/>
            <person name="Ventosa A."/>
        </authorList>
    </citation>
    <scope>NUCLEOTIDE SEQUENCE [LARGE SCALE GENOMIC DNA]</scope>
    <source>
        <strain evidence="2 3">DSM 21020</strain>
    </source>
</reference>
<dbReference type="PANTHER" id="PTHR43685:SF2">
    <property type="entry name" value="GLYCOSYLTRANSFERASE 2-LIKE DOMAIN-CONTAINING PROTEIN"/>
    <property type="match status" value="1"/>
</dbReference>
<dbReference type="Proteomes" id="UP001254564">
    <property type="component" value="Unassembled WGS sequence"/>
</dbReference>
<dbReference type="CDD" id="cd00761">
    <property type="entry name" value="Glyco_tranf_GTA_type"/>
    <property type="match status" value="1"/>
</dbReference>
<gene>
    <name evidence="2" type="ORF">QC823_11195</name>
</gene>
<keyword evidence="2" id="KW-0808">Transferase</keyword>